<evidence type="ECO:0000313" key="1">
    <source>
        <dbReference type="EMBL" id="COW79138.1"/>
    </source>
</evidence>
<gene>
    <name evidence="1" type="ORF">ERS007741_03165</name>
</gene>
<proteinExistence type="predicted"/>
<evidence type="ECO:0000313" key="2">
    <source>
        <dbReference type="Proteomes" id="UP000048600"/>
    </source>
</evidence>
<protein>
    <submittedName>
        <fullName evidence="1">Uncharacterized protein</fullName>
    </submittedName>
</protein>
<reference evidence="1 2" key="1">
    <citation type="submission" date="2015-03" db="EMBL/GenBank/DDBJ databases">
        <authorList>
            <consortium name="Pathogen Informatics"/>
        </authorList>
    </citation>
    <scope>NUCLEOTIDE SEQUENCE [LARGE SCALE GENOMIC DNA]</scope>
    <source>
        <strain evidence="1 2">P00601463</strain>
    </source>
</reference>
<sequence length="70" mass="7893">MVGEQLQVFVDDHQQHRHRRQIASGEANLFVVVGVARTYRFEQFVALFDLAVDNSAHPLGQMPLVFAEVG</sequence>
<dbReference type="EMBL" id="CHKL01000443">
    <property type="protein sequence ID" value="COW79138.1"/>
    <property type="molecule type" value="Genomic_DNA"/>
</dbReference>
<dbReference type="Proteomes" id="UP000048600">
    <property type="component" value="Unassembled WGS sequence"/>
</dbReference>
<name>A0A655JE93_MYCTX</name>
<dbReference type="AlphaFoldDB" id="A0A655JE93"/>
<organism evidence="1 2">
    <name type="scientific">Mycobacterium tuberculosis</name>
    <dbReference type="NCBI Taxonomy" id="1773"/>
    <lineage>
        <taxon>Bacteria</taxon>
        <taxon>Bacillati</taxon>
        <taxon>Actinomycetota</taxon>
        <taxon>Actinomycetes</taxon>
        <taxon>Mycobacteriales</taxon>
        <taxon>Mycobacteriaceae</taxon>
        <taxon>Mycobacterium</taxon>
        <taxon>Mycobacterium tuberculosis complex</taxon>
    </lineage>
</organism>
<accession>A0A655JE93</accession>